<evidence type="ECO:0000313" key="3">
    <source>
        <dbReference type="Proteomes" id="UP001060070"/>
    </source>
</evidence>
<dbReference type="Pfam" id="PF11994">
    <property type="entry name" value="DUF3489"/>
    <property type="match status" value="1"/>
</dbReference>
<dbReference type="RefSeq" id="WP_024505449.1">
    <property type="nucleotide sequence ID" value="NZ_CP088147.1"/>
</dbReference>
<organism evidence="2 3">
    <name type="scientific">Mesorhizobium ciceri</name>
    <dbReference type="NCBI Taxonomy" id="39645"/>
    <lineage>
        <taxon>Bacteria</taxon>
        <taxon>Pseudomonadati</taxon>
        <taxon>Pseudomonadota</taxon>
        <taxon>Alphaproteobacteria</taxon>
        <taxon>Hyphomicrobiales</taxon>
        <taxon>Phyllobacteriaceae</taxon>
        <taxon>Mesorhizobium</taxon>
    </lineage>
</organism>
<dbReference type="InterPro" id="IPR021880">
    <property type="entry name" value="DUF3489"/>
</dbReference>
<evidence type="ECO:0000256" key="1">
    <source>
        <dbReference type="SAM" id="MobiDB-lite"/>
    </source>
</evidence>
<feature type="region of interest" description="Disordered" evidence="1">
    <location>
        <begin position="14"/>
        <end position="39"/>
    </location>
</feature>
<keyword evidence="3" id="KW-1185">Reference proteome</keyword>
<dbReference type="EMBL" id="CP088147">
    <property type="protein sequence ID" value="UTU54374.1"/>
    <property type="molecule type" value="Genomic_DNA"/>
</dbReference>
<sequence>MSIFNNTTMKAYNAEAADTAPRVDNSPPTRKPREKSVVTVSMTVKKAKDEAPAAPTKTDIVLKKLKSAKGATIQTLMDATGWQAHSVRGFLSGTVMKKLGHELLSETGKDGQRRYRIAEAKTAG</sequence>
<reference evidence="2 3" key="1">
    <citation type="journal article" date="2022" name="Microbiol. Resour. Announc.">
        <title>Complete Genome Sequence of Mesorhizobium ciceri Strain R30, a Rhizobium Used as a Commercial Inoculant for Chickpea in Argentina.</title>
        <authorList>
            <person name="Foresto E."/>
            <person name="Revale S."/>
            <person name="Primo E."/>
            <person name="Nievas F."/>
            <person name="Carezzano E."/>
            <person name="Puente M."/>
            <person name="Alzari P."/>
            <person name="Mart M."/>
            <person name="Ben-Assaya M."/>
            <person name="Mornico D."/>
            <person name="Santoro M."/>
            <person name="Mart F."/>
            <person name="Giordano W."/>
            <person name="Bogino P."/>
        </authorList>
    </citation>
    <scope>NUCLEOTIDE SEQUENCE [LARGE SCALE GENOMIC DNA]</scope>
    <source>
        <strain evidence="2 3">R30</strain>
    </source>
</reference>
<evidence type="ECO:0000313" key="2">
    <source>
        <dbReference type="EMBL" id="UTU54374.1"/>
    </source>
</evidence>
<gene>
    <name evidence="2" type="ORF">LRP29_13685</name>
</gene>
<protein>
    <submittedName>
        <fullName evidence="2">DUF3489 domain-containing protein</fullName>
    </submittedName>
</protein>
<dbReference type="AlphaFoldDB" id="A0AB38TI87"/>
<name>A0AB38TI87_9HYPH</name>
<accession>A0AB38TI87</accession>
<dbReference type="Proteomes" id="UP001060070">
    <property type="component" value="Chromosome"/>
</dbReference>
<proteinExistence type="predicted"/>